<dbReference type="PANTHER" id="PTHR34295">
    <property type="entry name" value="BIOTIN TRANSPORTER BIOY"/>
    <property type="match status" value="1"/>
</dbReference>
<feature type="transmembrane region" description="Helical" evidence="2">
    <location>
        <begin position="143"/>
        <end position="161"/>
    </location>
</feature>
<dbReference type="GO" id="GO:0005886">
    <property type="term" value="C:plasma membrane"/>
    <property type="evidence" value="ECO:0007669"/>
    <property type="project" value="InterPro"/>
</dbReference>
<accession>A0A9D9HFP6</accession>
<dbReference type="EMBL" id="JADIMS010000021">
    <property type="protein sequence ID" value="MBO8449731.1"/>
    <property type="molecule type" value="Genomic_DNA"/>
</dbReference>
<dbReference type="InterPro" id="IPR003784">
    <property type="entry name" value="BioY"/>
</dbReference>
<feature type="transmembrane region" description="Helical" evidence="2">
    <location>
        <begin position="117"/>
        <end position="137"/>
    </location>
</feature>
<dbReference type="GO" id="GO:0015225">
    <property type="term" value="F:biotin transmembrane transporter activity"/>
    <property type="evidence" value="ECO:0007669"/>
    <property type="project" value="InterPro"/>
</dbReference>
<proteinExistence type="inferred from homology"/>
<feature type="non-terminal residue" evidence="3">
    <location>
        <position position="163"/>
    </location>
</feature>
<evidence type="ECO:0000313" key="3">
    <source>
        <dbReference type="EMBL" id="MBO8449731.1"/>
    </source>
</evidence>
<dbReference type="Proteomes" id="UP000823616">
    <property type="component" value="Unassembled WGS sequence"/>
</dbReference>
<sequence>MQKAKKAKSVLTALFAALICAGCFIQIPIAGMIPVVLQDMLAILAGLILGPLYGTLAVFIFLLLGCIGLPVFSGAGGLAAITEGPTGGFLTGYLLGALAGGLIAGKKSSVGWLRLSLAAAAANLTVFLCGAFRFSMLFPESDVWALAVLPFLPGTVLKLIFSV</sequence>
<comment type="similarity">
    <text evidence="1">Belongs to the BioY family.</text>
</comment>
<name>A0A9D9HFP6_9SPIR</name>
<comment type="caution">
    <text evidence="3">The sequence shown here is derived from an EMBL/GenBank/DDBJ whole genome shotgun (WGS) entry which is preliminary data.</text>
</comment>
<keyword evidence="2" id="KW-1133">Transmembrane helix</keyword>
<reference evidence="3" key="1">
    <citation type="submission" date="2020-10" db="EMBL/GenBank/DDBJ databases">
        <authorList>
            <person name="Gilroy R."/>
        </authorList>
    </citation>
    <scope>NUCLEOTIDE SEQUENCE</scope>
    <source>
        <strain evidence="3">B3-4054</strain>
    </source>
</reference>
<organism evidence="3 4">
    <name type="scientific">Candidatus Avitreponema avistercoris</name>
    <dbReference type="NCBI Taxonomy" id="2840705"/>
    <lineage>
        <taxon>Bacteria</taxon>
        <taxon>Pseudomonadati</taxon>
        <taxon>Spirochaetota</taxon>
        <taxon>Spirochaetia</taxon>
        <taxon>Spirochaetales</taxon>
        <taxon>Candidatus Avitreponema</taxon>
    </lineage>
</organism>
<gene>
    <name evidence="3" type="ORF">IAA96_01340</name>
</gene>
<reference evidence="3" key="2">
    <citation type="journal article" date="2021" name="PeerJ">
        <title>Extensive microbial diversity within the chicken gut microbiome revealed by metagenomics and culture.</title>
        <authorList>
            <person name="Gilroy R."/>
            <person name="Ravi A."/>
            <person name="Getino M."/>
            <person name="Pursley I."/>
            <person name="Horton D.L."/>
            <person name="Alikhan N.F."/>
            <person name="Baker D."/>
            <person name="Gharbi K."/>
            <person name="Hall N."/>
            <person name="Watson M."/>
            <person name="Adriaenssens E.M."/>
            <person name="Foster-Nyarko E."/>
            <person name="Jarju S."/>
            <person name="Secka A."/>
            <person name="Antonio M."/>
            <person name="Oren A."/>
            <person name="Chaudhuri R.R."/>
            <person name="La Ragione R."/>
            <person name="Hildebrand F."/>
            <person name="Pallen M.J."/>
        </authorList>
    </citation>
    <scope>NUCLEOTIDE SEQUENCE</scope>
    <source>
        <strain evidence="3">B3-4054</strain>
    </source>
</reference>
<feature type="transmembrane region" description="Helical" evidence="2">
    <location>
        <begin position="35"/>
        <end position="53"/>
    </location>
</feature>
<dbReference type="Gene3D" id="1.10.1760.20">
    <property type="match status" value="1"/>
</dbReference>
<dbReference type="AlphaFoldDB" id="A0A9D9HFP6"/>
<feature type="transmembrane region" description="Helical" evidence="2">
    <location>
        <begin position="87"/>
        <end position="105"/>
    </location>
</feature>
<evidence type="ECO:0000313" key="4">
    <source>
        <dbReference type="Proteomes" id="UP000823616"/>
    </source>
</evidence>
<evidence type="ECO:0000256" key="1">
    <source>
        <dbReference type="ARBA" id="ARBA00010692"/>
    </source>
</evidence>
<keyword evidence="2" id="KW-0472">Membrane</keyword>
<dbReference type="Pfam" id="PF02632">
    <property type="entry name" value="BioY"/>
    <property type="match status" value="1"/>
</dbReference>
<feature type="transmembrane region" description="Helical" evidence="2">
    <location>
        <begin position="60"/>
        <end position="81"/>
    </location>
</feature>
<dbReference type="PIRSF" id="PIRSF016661">
    <property type="entry name" value="BioY"/>
    <property type="match status" value="1"/>
</dbReference>
<keyword evidence="2" id="KW-0812">Transmembrane</keyword>
<evidence type="ECO:0000256" key="2">
    <source>
        <dbReference type="SAM" id="Phobius"/>
    </source>
</evidence>
<dbReference type="PANTHER" id="PTHR34295:SF1">
    <property type="entry name" value="BIOTIN TRANSPORTER BIOY"/>
    <property type="match status" value="1"/>
</dbReference>
<protein>
    <submittedName>
        <fullName evidence="3">Biotin transporter BioY</fullName>
    </submittedName>
</protein>